<feature type="modified residue" description="N6-carboxylysine" evidence="13">
    <location>
        <position position="223"/>
    </location>
</feature>
<dbReference type="NCBIfam" id="TIGR01085">
    <property type="entry name" value="murE"/>
    <property type="match status" value="1"/>
</dbReference>
<dbReference type="GO" id="GO:0000287">
    <property type="term" value="F:magnesium ion binding"/>
    <property type="evidence" value="ECO:0007669"/>
    <property type="project" value="UniProtKB-UniRule"/>
</dbReference>
<dbReference type="InterPro" id="IPR000713">
    <property type="entry name" value="Mur_ligase_N"/>
</dbReference>
<evidence type="ECO:0000256" key="3">
    <source>
        <dbReference type="ARBA" id="ARBA00022960"/>
    </source>
</evidence>
<dbReference type="InterPro" id="IPR035911">
    <property type="entry name" value="MurE/MurF_N"/>
</dbReference>
<dbReference type="GO" id="GO:0051301">
    <property type="term" value="P:cell division"/>
    <property type="evidence" value="ECO:0007669"/>
    <property type="project" value="UniProtKB-KW"/>
</dbReference>
<dbReference type="UniPathway" id="UPA00219"/>
<evidence type="ECO:0000256" key="5">
    <source>
        <dbReference type="ARBA" id="ARBA00023306"/>
    </source>
</evidence>
<feature type="binding site" evidence="13">
    <location>
        <begin position="114"/>
        <end position="120"/>
    </location>
    <ligand>
        <name>ATP</name>
        <dbReference type="ChEBI" id="CHEBI:30616"/>
    </ligand>
</feature>
<evidence type="ECO:0000259" key="16">
    <source>
        <dbReference type="Pfam" id="PF02875"/>
    </source>
</evidence>
<dbReference type="PANTHER" id="PTHR23135:SF4">
    <property type="entry name" value="UDP-N-ACETYLMURAMOYL-L-ALANYL-D-GLUTAMATE--2,6-DIAMINOPIMELATE LIGASE MURE HOMOLOG, CHLOROPLASTIC"/>
    <property type="match status" value="1"/>
</dbReference>
<feature type="domain" description="Mur ligase central" evidence="17">
    <location>
        <begin position="112"/>
        <end position="311"/>
    </location>
</feature>
<evidence type="ECO:0000313" key="18">
    <source>
        <dbReference type="EMBL" id="MBE9396563.1"/>
    </source>
</evidence>
<comment type="caution">
    <text evidence="18">The sequence shown here is derived from an EMBL/GenBank/DDBJ whole genome shotgun (WGS) entry which is preliminary data.</text>
</comment>
<keyword evidence="13" id="KW-0963">Cytoplasm</keyword>
<dbReference type="GO" id="GO:0005737">
    <property type="term" value="C:cytoplasm"/>
    <property type="evidence" value="ECO:0007669"/>
    <property type="project" value="UniProtKB-SubCell"/>
</dbReference>
<dbReference type="GO" id="GO:0009252">
    <property type="term" value="P:peptidoglycan biosynthetic process"/>
    <property type="evidence" value="ECO:0007669"/>
    <property type="project" value="UniProtKB-UniRule"/>
</dbReference>
<evidence type="ECO:0000256" key="6">
    <source>
        <dbReference type="ARBA" id="ARBA00023316"/>
    </source>
</evidence>
<evidence type="ECO:0000256" key="4">
    <source>
        <dbReference type="ARBA" id="ARBA00022984"/>
    </source>
</evidence>
<dbReference type="AlphaFoldDB" id="A0A8J7FFV8"/>
<evidence type="ECO:0000256" key="1">
    <source>
        <dbReference type="ARBA" id="ARBA00005898"/>
    </source>
</evidence>
<evidence type="ECO:0000313" key="19">
    <source>
        <dbReference type="Proteomes" id="UP000640333"/>
    </source>
</evidence>
<dbReference type="Pfam" id="PF02875">
    <property type="entry name" value="Mur_ligase_C"/>
    <property type="match status" value="1"/>
</dbReference>
<proteinExistence type="inferred from homology"/>
<organism evidence="18 19">
    <name type="scientific">Pontibacterium sinense</name>
    <dbReference type="NCBI Taxonomy" id="2781979"/>
    <lineage>
        <taxon>Bacteria</taxon>
        <taxon>Pseudomonadati</taxon>
        <taxon>Pseudomonadota</taxon>
        <taxon>Gammaproteobacteria</taxon>
        <taxon>Oceanospirillales</taxon>
        <taxon>Oceanospirillaceae</taxon>
        <taxon>Pontibacterium</taxon>
    </lineage>
</organism>
<evidence type="ECO:0000256" key="7">
    <source>
        <dbReference type="ARBA" id="ARBA00050251"/>
    </source>
</evidence>
<dbReference type="EC" id="6.3.2.13" evidence="8 13"/>
<evidence type="ECO:0000256" key="14">
    <source>
        <dbReference type="RuleBase" id="RU004135"/>
    </source>
</evidence>
<dbReference type="InterPro" id="IPR005761">
    <property type="entry name" value="UDP-N-AcMur-Glu-dNH2Pim_ligase"/>
</dbReference>
<keyword evidence="5 13" id="KW-0131">Cell cycle</keyword>
<dbReference type="InterPro" id="IPR004101">
    <property type="entry name" value="Mur_ligase_C"/>
</dbReference>
<dbReference type="SUPFAM" id="SSF53623">
    <property type="entry name" value="MurD-like peptide ligases, catalytic domain"/>
    <property type="match status" value="1"/>
</dbReference>
<dbReference type="NCBIfam" id="NF001124">
    <property type="entry name" value="PRK00139.1-2"/>
    <property type="match status" value="1"/>
</dbReference>
<feature type="binding site" evidence="13">
    <location>
        <position position="191"/>
    </location>
    <ligand>
        <name>UDP-N-acetyl-alpha-D-muramoyl-L-alanyl-D-glutamate</name>
        <dbReference type="ChEBI" id="CHEBI:83900"/>
    </ligand>
</feature>
<dbReference type="Gene3D" id="3.40.1190.10">
    <property type="entry name" value="Mur-like, catalytic domain"/>
    <property type="match status" value="1"/>
</dbReference>
<comment type="pathway">
    <text evidence="13 14">Cell wall biogenesis; peptidoglycan biosynthesis.</text>
</comment>
<keyword evidence="13 18" id="KW-0436">Ligase</keyword>
<dbReference type="Pfam" id="PF01225">
    <property type="entry name" value="Mur_ligase"/>
    <property type="match status" value="1"/>
</dbReference>
<dbReference type="SUPFAM" id="SSF63418">
    <property type="entry name" value="MurE/MurF N-terminal domain"/>
    <property type="match status" value="1"/>
</dbReference>
<dbReference type="GO" id="GO:0071555">
    <property type="term" value="P:cell wall organization"/>
    <property type="evidence" value="ECO:0007669"/>
    <property type="project" value="UniProtKB-KW"/>
</dbReference>
<dbReference type="HAMAP" id="MF_00208">
    <property type="entry name" value="MurE"/>
    <property type="match status" value="1"/>
</dbReference>
<evidence type="ECO:0000256" key="8">
    <source>
        <dbReference type="ARBA" id="ARBA00066633"/>
    </source>
</evidence>
<feature type="domain" description="Mur ligase N-terminal catalytic" evidence="15">
    <location>
        <begin position="25"/>
        <end position="100"/>
    </location>
</feature>
<feature type="binding site" evidence="13">
    <location>
        <begin position="407"/>
        <end position="410"/>
    </location>
    <ligand>
        <name>meso-2,6-diaminopimelate</name>
        <dbReference type="ChEBI" id="CHEBI:57791"/>
    </ligand>
</feature>
<name>A0A8J7FFV8_9GAMM</name>
<keyword evidence="2 13" id="KW-0132">Cell division</keyword>
<keyword evidence="6 13" id="KW-0961">Cell wall biogenesis/degradation</keyword>
<feature type="binding site" evidence="13">
    <location>
        <position position="458"/>
    </location>
    <ligand>
        <name>meso-2,6-diaminopimelate</name>
        <dbReference type="ChEBI" id="CHEBI:57791"/>
    </ligand>
</feature>
<comment type="caution">
    <text evidence="13">Lacks conserved residue(s) required for the propagation of feature annotation.</text>
</comment>
<dbReference type="InterPro" id="IPR036615">
    <property type="entry name" value="Mur_ligase_C_dom_sf"/>
</dbReference>
<evidence type="ECO:0000256" key="9">
    <source>
        <dbReference type="ARBA" id="ARBA00072883"/>
    </source>
</evidence>
<feature type="binding site" evidence="13">
    <location>
        <position position="189"/>
    </location>
    <ligand>
        <name>UDP-N-acetyl-alpha-D-muramoyl-L-alanyl-D-glutamate</name>
        <dbReference type="ChEBI" id="CHEBI:83900"/>
    </ligand>
</feature>
<dbReference type="SUPFAM" id="SSF53244">
    <property type="entry name" value="MurD-like peptide ligases, peptide-binding domain"/>
    <property type="match status" value="1"/>
</dbReference>
<evidence type="ECO:0000256" key="10">
    <source>
        <dbReference type="ARBA" id="ARBA00075482"/>
    </source>
</evidence>
<comment type="function">
    <text evidence="13">Catalyzes the addition of meso-diaminopimelic acid to the nucleotide precursor UDP-N-acetylmuramoyl-L-alanyl-D-glutamate (UMAG) in the biosynthesis of bacterial cell-wall peptidoglycan.</text>
</comment>
<keyword evidence="3 13" id="KW-0133">Cell shape</keyword>
<evidence type="ECO:0000256" key="2">
    <source>
        <dbReference type="ARBA" id="ARBA00022618"/>
    </source>
</evidence>
<evidence type="ECO:0000259" key="17">
    <source>
        <dbReference type="Pfam" id="PF08245"/>
    </source>
</evidence>
<feature type="binding site" evidence="13">
    <location>
        <position position="183"/>
    </location>
    <ligand>
        <name>UDP-N-acetyl-alpha-D-muramoyl-L-alanyl-D-glutamate</name>
        <dbReference type="ChEBI" id="CHEBI:83900"/>
    </ligand>
</feature>
<evidence type="ECO:0000256" key="12">
    <source>
        <dbReference type="ARBA" id="ARBA00081560"/>
    </source>
</evidence>
<sequence>MTIRSRSLVELLPELVDSEAGACVVTGISQDSRQIAAGDLFCARAGGQYKGIDFVEDAVEKGAAAVLIDSSEQWVESSSVPVIAVEHLAQRLSGIAGRFYGEPSSAIKMVGITGTNGKTSCSHFLAQSLNHLGLRTAIIGTVGNGFPDALQSATHTTPDAVGLQRLLAEFVQQGADAVVMEVSSHALDQYRVAGLSFNVAAFTNLSRDHLDYHGSMDEYGAAKARLFHDLAPTHVVINADDAFGRVLLEGFAADASVLGFGEEAGELRAVNVCLQKSGIGAQLNTPWGDIALNTQVVGQFNVSNLLLTTAVLGVMGFDAEKIQQQLTALTPVPGRMQCLGDDTQPLVVVDYAHTPDALEKALNASRQHTPGRLICVFGCGGDRDTGKRPEMGRIAARLADVVYVTSDNPRTEDPQQIIDMILPGCDAGKPVTAVIDREQAIRDAVLVAGKDDVVLVAGKGHEDYQEIMGQRQPFDDVQVAKAALQEWRA</sequence>
<dbReference type="Pfam" id="PF08245">
    <property type="entry name" value="Mur_ligase_M"/>
    <property type="match status" value="1"/>
</dbReference>
<dbReference type="GO" id="GO:0008360">
    <property type="term" value="P:regulation of cell shape"/>
    <property type="evidence" value="ECO:0007669"/>
    <property type="project" value="UniProtKB-KW"/>
</dbReference>
<comment type="PTM">
    <text evidence="13">Carboxylation is probably crucial for Mg(2+) binding and, consequently, for the gamma-phosphate positioning of ATP.</text>
</comment>
<dbReference type="InterPro" id="IPR013221">
    <property type="entry name" value="Mur_ligase_cen"/>
</dbReference>
<feature type="binding site" evidence="13">
    <location>
        <position position="32"/>
    </location>
    <ligand>
        <name>UDP-N-acetyl-alpha-D-muramoyl-L-alanyl-D-glutamate</name>
        <dbReference type="ChEBI" id="CHEBI:83900"/>
    </ligand>
</feature>
<accession>A0A8J7FFV8</accession>
<dbReference type="GO" id="GO:0005524">
    <property type="term" value="F:ATP binding"/>
    <property type="evidence" value="ECO:0007669"/>
    <property type="project" value="UniProtKB-UniRule"/>
</dbReference>
<dbReference type="RefSeq" id="WP_193952109.1">
    <property type="nucleotide sequence ID" value="NZ_JADEYS010000003.1"/>
</dbReference>
<dbReference type="NCBIfam" id="NF001126">
    <property type="entry name" value="PRK00139.1-4"/>
    <property type="match status" value="1"/>
</dbReference>
<comment type="subcellular location">
    <subcellularLocation>
        <location evidence="13 14">Cytoplasm</location>
    </subcellularLocation>
</comment>
<dbReference type="Proteomes" id="UP000640333">
    <property type="component" value="Unassembled WGS sequence"/>
</dbReference>
<dbReference type="InterPro" id="IPR036565">
    <property type="entry name" value="Mur-like_cat_sf"/>
</dbReference>
<keyword evidence="19" id="KW-1185">Reference proteome</keyword>
<evidence type="ECO:0000259" key="15">
    <source>
        <dbReference type="Pfam" id="PF01225"/>
    </source>
</evidence>
<comment type="similarity">
    <text evidence="1 13">Belongs to the MurCDEF family. MurE subfamily.</text>
</comment>
<dbReference type="Gene3D" id="3.40.1390.10">
    <property type="entry name" value="MurE/MurF, N-terminal domain"/>
    <property type="match status" value="1"/>
</dbReference>
<dbReference type="FunFam" id="3.90.190.20:FF:000006">
    <property type="entry name" value="UDP-N-acetylmuramoyl-L-alanyl-D-glutamate--2,6-diaminopimelate ligase"/>
    <property type="match status" value="1"/>
</dbReference>
<keyword evidence="13" id="KW-0067">ATP-binding</keyword>
<dbReference type="GO" id="GO:0008765">
    <property type="term" value="F:UDP-N-acetylmuramoylalanyl-D-glutamate-2,6-diaminopimelate ligase activity"/>
    <property type="evidence" value="ECO:0007669"/>
    <property type="project" value="UniProtKB-UniRule"/>
</dbReference>
<feature type="binding site" evidence="13">
    <location>
        <position position="383"/>
    </location>
    <ligand>
        <name>meso-2,6-diaminopimelate</name>
        <dbReference type="ChEBI" id="CHEBI:57791"/>
    </ligand>
</feature>
<feature type="domain" description="Mur ligase C-terminal" evidence="16">
    <location>
        <begin position="334"/>
        <end position="460"/>
    </location>
</feature>
<keyword evidence="4 13" id="KW-0573">Peptidoglycan synthesis</keyword>
<comment type="cofactor">
    <cofactor evidence="13">
        <name>Mg(2+)</name>
        <dbReference type="ChEBI" id="CHEBI:18420"/>
    </cofactor>
</comment>
<keyword evidence="13" id="KW-0547">Nucleotide-binding</keyword>
<dbReference type="EMBL" id="JADEYS010000003">
    <property type="protein sequence ID" value="MBE9396563.1"/>
    <property type="molecule type" value="Genomic_DNA"/>
</dbReference>
<evidence type="ECO:0000256" key="13">
    <source>
        <dbReference type="HAMAP-Rule" id="MF_00208"/>
    </source>
</evidence>
<dbReference type="PANTHER" id="PTHR23135">
    <property type="entry name" value="MUR LIGASE FAMILY MEMBER"/>
    <property type="match status" value="1"/>
</dbReference>
<feature type="binding site" evidence="13">
    <location>
        <begin position="156"/>
        <end position="157"/>
    </location>
    <ligand>
        <name>UDP-N-acetyl-alpha-D-muramoyl-L-alanyl-D-glutamate</name>
        <dbReference type="ChEBI" id="CHEBI:83900"/>
    </ligand>
</feature>
<gene>
    <name evidence="13" type="primary">murE</name>
    <name evidence="18" type="ORF">IOQ59_04730</name>
</gene>
<feature type="short sequence motif" description="Meso-diaminopimelate recognition motif" evidence="13">
    <location>
        <begin position="407"/>
        <end position="410"/>
    </location>
</feature>
<dbReference type="Gene3D" id="3.90.190.20">
    <property type="entry name" value="Mur ligase, C-terminal domain"/>
    <property type="match status" value="1"/>
</dbReference>
<feature type="binding site" evidence="13">
    <location>
        <position position="462"/>
    </location>
    <ligand>
        <name>meso-2,6-diaminopimelate</name>
        <dbReference type="ChEBI" id="CHEBI:57791"/>
    </ligand>
</feature>
<evidence type="ECO:0000256" key="11">
    <source>
        <dbReference type="ARBA" id="ARBA00076158"/>
    </source>
</evidence>
<comment type="catalytic activity">
    <reaction evidence="7 13">
        <text>UDP-N-acetyl-alpha-D-muramoyl-L-alanyl-D-glutamate + meso-2,6-diaminopimelate + ATP = UDP-N-acetyl-alpha-D-muramoyl-L-alanyl-gamma-D-glutamyl-meso-2,6-diaminopimelate + ADP + phosphate + H(+)</text>
        <dbReference type="Rhea" id="RHEA:23676"/>
        <dbReference type="ChEBI" id="CHEBI:15378"/>
        <dbReference type="ChEBI" id="CHEBI:30616"/>
        <dbReference type="ChEBI" id="CHEBI:43474"/>
        <dbReference type="ChEBI" id="CHEBI:57791"/>
        <dbReference type="ChEBI" id="CHEBI:83900"/>
        <dbReference type="ChEBI" id="CHEBI:83905"/>
        <dbReference type="ChEBI" id="CHEBI:456216"/>
        <dbReference type="EC" id="6.3.2.13"/>
    </reaction>
</comment>
<reference evidence="18" key="1">
    <citation type="submission" date="2020-10" db="EMBL/GenBank/DDBJ databases">
        <title>Bacterium isolated from coastal waters sediment.</title>
        <authorList>
            <person name="Chen R.-J."/>
            <person name="Lu D.-C."/>
            <person name="Zhu K.-L."/>
            <person name="Du Z.-J."/>
        </authorList>
    </citation>
    <scope>NUCLEOTIDE SEQUENCE</scope>
    <source>
        <strain evidence="18">N1Y112</strain>
    </source>
</reference>
<keyword evidence="13" id="KW-0460">Magnesium</keyword>
<protein>
    <recommendedName>
        <fullName evidence="9 13">UDP-N-acetylmuramoyl-L-alanyl-D-glutamate--2,6-diaminopimelate ligase</fullName>
        <ecNumber evidence="8 13">6.3.2.13</ecNumber>
    </recommendedName>
    <alternativeName>
        <fullName evidence="10 13">Meso-A2pm-adding enzyme</fullName>
    </alternativeName>
    <alternativeName>
        <fullName evidence="11 13">Meso-diaminopimelate-adding enzyme</fullName>
    </alternativeName>
    <alternativeName>
        <fullName evidence="12 13">UDP-MurNAc-L-Ala-D-Glu:meso-diaminopimelate ligase</fullName>
    </alternativeName>
    <alternativeName>
        <fullName evidence="13">UDP-MurNAc-tripeptide synthetase</fullName>
    </alternativeName>
    <alternativeName>
        <fullName evidence="13">UDP-N-acetylmuramyl-tripeptide synthetase</fullName>
    </alternativeName>
</protein>